<name>A0ABR4AIL9_9LECA</name>
<keyword evidence="4" id="KW-0378">Hydrolase</keyword>
<keyword evidence="3" id="KW-0645">Protease</keyword>
<evidence type="ECO:0000256" key="5">
    <source>
        <dbReference type="ARBA" id="ARBA00022807"/>
    </source>
</evidence>
<evidence type="ECO:0000256" key="2">
    <source>
        <dbReference type="ARBA" id="ARBA00022490"/>
    </source>
</evidence>
<comment type="caution">
    <text evidence="6">The sequence shown here is derived from an EMBL/GenBank/DDBJ whole genome shotgun (WGS) entry which is preliminary data.</text>
</comment>
<dbReference type="PANTHER" id="PTHR23402:SF1">
    <property type="entry name" value="PYROGLUTAMYL-PEPTIDASE I"/>
    <property type="match status" value="1"/>
</dbReference>
<dbReference type="SUPFAM" id="SSF53182">
    <property type="entry name" value="Pyrrolidone carboxyl peptidase (pyroglutamate aminopeptidase)"/>
    <property type="match status" value="1"/>
</dbReference>
<comment type="similarity">
    <text evidence="1">Belongs to the peptidase C15 family.</text>
</comment>
<evidence type="ECO:0000313" key="6">
    <source>
        <dbReference type="EMBL" id="KAL2045015.1"/>
    </source>
</evidence>
<keyword evidence="2" id="KW-0963">Cytoplasm</keyword>
<organism evidence="6 7">
    <name type="scientific">Stereocaulon virgatum</name>
    <dbReference type="NCBI Taxonomy" id="373712"/>
    <lineage>
        <taxon>Eukaryota</taxon>
        <taxon>Fungi</taxon>
        <taxon>Dikarya</taxon>
        <taxon>Ascomycota</taxon>
        <taxon>Pezizomycotina</taxon>
        <taxon>Lecanoromycetes</taxon>
        <taxon>OSLEUM clade</taxon>
        <taxon>Lecanoromycetidae</taxon>
        <taxon>Lecanorales</taxon>
        <taxon>Lecanorineae</taxon>
        <taxon>Stereocaulaceae</taxon>
        <taxon>Stereocaulon</taxon>
    </lineage>
</organism>
<accession>A0ABR4AIL9</accession>
<dbReference type="Gene3D" id="3.40.630.20">
    <property type="entry name" value="Peptidase C15, pyroglutamyl peptidase I-like"/>
    <property type="match status" value="1"/>
</dbReference>
<evidence type="ECO:0000256" key="1">
    <source>
        <dbReference type="ARBA" id="ARBA00006641"/>
    </source>
</evidence>
<evidence type="ECO:0000256" key="3">
    <source>
        <dbReference type="ARBA" id="ARBA00022670"/>
    </source>
</evidence>
<reference evidence="6 7" key="1">
    <citation type="submission" date="2024-09" db="EMBL/GenBank/DDBJ databases">
        <title>Rethinking Asexuality: The Enigmatic Case of Functional Sexual Genes in Lepraria (Stereocaulaceae).</title>
        <authorList>
            <person name="Doellman M."/>
            <person name="Sun Y."/>
            <person name="Barcenas-Pena A."/>
            <person name="Lumbsch H.T."/>
            <person name="Grewe F."/>
        </authorList>
    </citation>
    <scope>NUCLEOTIDE SEQUENCE [LARGE SCALE GENOMIC DNA]</scope>
    <source>
        <strain evidence="6 7">Mercado 3170</strain>
    </source>
</reference>
<keyword evidence="5" id="KW-0788">Thiol protease</keyword>
<dbReference type="InterPro" id="IPR000816">
    <property type="entry name" value="Peptidase_C15"/>
</dbReference>
<evidence type="ECO:0008006" key="8">
    <source>
        <dbReference type="Google" id="ProtNLM"/>
    </source>
</evidence>
<dbReference type="Proteomes" id="UP001590950">
    <property type="component" value="Unassembled WGS sequence"/>
</dbReference>
<dbReference type="EMBL" id="JBEFKJ010000008">
    <property type="protein sequence ID" value="KAL2045015.1"/>
    <property type="molecule type" value="Genomic_DNA"/>
</dbReference>
<dbReference type="CDD" id="cd00501">
    <property type="entry name" value="Peptidase_C15"/>
    <property type="match status" value="1"/>
</dbReference>
<dbReference type="Pfam" id="PF01470">
    <property type="entry name" value="Peptidase_C15"/>
    <property type="match status" value="1"/>
</dbReference>
<proteinExistence type="inferred from homology"/>
<dbReference type="InterPro" id="IPR016125">
    <property type="entry name" value="Peptidase_C15-like"/>
</dbReference>
<evidence type="ECO:0000313" key="7">
    <source>
        <dbReference type="Proteomes" id="UP001590950"/>
    </source>
</evidence>
<dbReference type="PANTHER" id="PTHR23402">
    <property type="entry name" value="PROTEASE FAMILY C15 PYROGLUTAMYL-PEPTIDASE I-RELATED"/>
    <property type="match status" value="1"/>
</dbReference>
<keyword evidence="7" id="KW-1185">Reference proteome</keyword>
<protein>
    <recommendedName>
        <fullName evidence="8">Peptidase C15, pyroglutamyl peptidase I-like protein</fullName>
    </recommendedName>
</protein>
<gene>
    <name evidence="6" type="ORF">N7G274_002790</name>
</gene>
<sequence length="250" mass="27961">MGSLATEADDPEKEINVLVTGFGPFFENKINPSYLIARSLPSTYEGPHFSKINIHTHPTPIIVAYSYVRDVIPKLLFSSEETSNYDMVLNIGMAPGRKFYALETCAHRDGYNKPDVEGKTLQGDTYWKEAYNSPEILHTGFDTDDVWRRWKSGLMSEDVRPSSNAGHYLCDFIYYTSMLEYWRRDASATRPCVFLHVPGGRKQKDVLRGKQVALGLIAACVGSQLSNASYRKQANSGCSAAYDFGDEGLS</sequence>
<evidence type="ECO:0000256" key="4">
    <source>
        <dbReference type="ARBA" id="ARBA00022801"/>
    </source>
</evidence>
<dbReference type="InterPro" id="IPR036440">
    <property type="entry name" value="Peptidase_C15-like_sf"/>
</dbReference>